<dbReference type="RefSeq" id="WP_012162490.1">
    <property type="nucleotide sequence ID" value="NC_009925.1"/>
</dbReference>
<gene>
    <name evidence="2" type="ordered locus">AM1_1975</name>
</gene>
<reference evidence="2 3" key="1">
    <citation type="journal article" date="2008" name="Proc. Natl. Acad. Sci. U.S.A.">
        <title>Niche adaptation and genome expansion in the chlorophyll d-producing cyanobacterium Acaryochloris marina.</title>
        <authorList>
            <person name="Swingley W.D."/>
            <person name="Chen M."/>
            <person name="Cheung P.C."/>
            <person name="Conrad A.L."/>
            <person name="Dejesa L.C."/>
            <person name="Hao J."/>
            <person name="Honchak B.M."/>
            <person name="Karbach L.E."/>
            <person name="Kurdoglu A."/>
            <person name="Lahiri S."/>
            <person name="Mastrian S.D."/>
            <person name="Miyashita H."/>
            <person name="Page L."/>
            <person name="Ramakrishna P."/>
            <person name="Satoh S."/>
            <person name="Sattley W.M."/>
            <person name="Shimada Y."/>
            <person name="Taylor H.L."/>
            <person name="Tomo T."/>
            <person name="Tsuchiya T."/>
            <person name="Wang Z.T."/>
            <person name="Raymond J."/>
            <person name="Mimuro M."/>
            <person name="Blankenship R.E."/>
            <person name="Touchman J.W."/>
        </authorList>
    </citation>
    <scope>NUCLEOTIDE SEQUENCE [LARGE SCALE GENOMIC DNA]</scope>
    <source>
        <strain evidence="3">MBIC 11017</strain>
    </source>
</reference>
<accession>B0CFH3</accession>
<keyword evidence="1" id="KW-0472">Membrane</keyword>
<keyword evidence="1" id="KW-0812">Transmembrane</keyword>
<dbReference type="OrthoDB" id="573709at2"/>
<keyword evidence="3" id="KW-1185">Reference proteome</keyword>
<evidence type="ECO:0000256" key="1">
    <source>
        <dbReference type="SAM" id="Phobius"/>
    </source>
</evidence>
<evidence type="ECO:0000313" key="3">
    <source>
        <dbReference type="Proteomes" id="UP000000268"/>
    </source>
</evidence>
<dbReference type="STRING" id="329726.AM1_1975"/>
<feature type="transmembrane region" description="Helical" evidence="1">
    <location>
        <begin position="127"/>
        <end position="146"/>
    </location>
</feature>
<dbReference type="eggNOG" id="ENOG50331HP">
    <property type="taxonomic scope" value="Bacteria"/>
</dbReference>
<protein>
    <submittedName>
        <fullName evidence="2">Uncharacterized protein</fullName>
    </submittedName>
</protein>
<name>B0CFH3_ACAM1</name>
<feature type="transmembrane region" description="Helical" evidence="1">
    <location>
        <begin position="57"/>
        <end position="78"/>
    </location>
</feature>
<dbReference type="HOGENOM" id="CLU_131458_3_0_3"/>
<evidence type="ECO:0000313" key="2">
    <source>
        <dbReference type="EMBL" id="ABW26992.1"/>
    </source>
</evidence>
<dbReference type="EMBL" id="CP000828">
    <property type="protein sequence ID" value="ABW26992.1"/>
    <property type="molecule type" value="Genomic_DNA"/>
</dbReference>
<sequence length="149" mass="16756">MLSSNQFQPESSAVQSYLGILQDIITRMANNSSNCKTWCITVVSAILVVIVDKKQPSYVLIALIPVLLFFFLDTYYLALERGFRDVYNDFVQKLHNNAVTTQDLFVVRPLRDFSLYKTILKAAFSPAIAPFYGILTLTAVLAHSLIVKS</sequence>
<dbReference type="Proteomes" id="UP000000268">
    <property type="component" value="Chromosome"/>
</dbReference>
<proteinExistence type="predicted"/>
<keyword evidence="1" id="KW-1133">Transmembrane helix</keyword>
<dbReference type="KEGG" id="amr:AM1_1975"/>
<organism evidence="2 3">
    <name type="scientific">Acaryochloris marina (strain MBIC 11017)</name>
    <dbReference type="NCBI Taxonomy" id="329726"/>
    <lineage>
        <taxon>Bacteria</taxon>
        <taxon>Bacillati</taxon>
        <taxon>Cyanobacteriota</taxon>
        <taxon>Cyanophyceae</taxon>
        <taxon>Acaryochloridales</taxon>
        <taxon>Acaryochloridaceae</taxon>
        <taxon>Acaryochloris</taxon>
    </lineage>
</organism>
<dbReference type="AlphaFoldDB" id="B0CFH3"/>